<reference evidence="2 3" key="1">
    <citation type="submission" date="2014-04" db="EMBL/GenBank/DDBJ databases">
        <title>Whole genome shotgun sequence of Geobacillus caldoxylosilyticus NBRC 107762.</title>
        <authorList>
            <person name="Hosoyama A."/>
            <person name="Hosoyama Y."/>
            <person name="Katano-Makiyama Y."/>
            <person name="Tsuchikane K."/>
            <person name="Ohji S."/>
            <person name="Ichikawa N."/>
            <person name="Yamazoe A."/>
            <person name="Fujita N."/>
        </authorList>
    </citation>
    <scope>NUCLEOTIDE SEQUENCE [LARGE SCALE GENOMIC DNA]</scope>
    <source>
        <strain evidence="2 3">NBRC 107762</strain>
    </source>
</reference>
<feature type="region of interest" description="Disordered" evidence="1">
    <location>
        <begin position="45"/>
        <end position="72"/>
    </location>
</feature>
<comment type="caution">
    <text evidence="2">The sequence shown here is derived from an EMBL/GenBank/DDBJ whole genome shotgun (WGS) entry which is preliminary data.</text>
</comment>
<sequence length="433" mass="47933">MIGKLLRGVLVAVLPVFIITGCNNQNNDHNQMDHDSKEMDHANMNHEDMDMSSNDKDKDNKTNEMEFAKPPSSFNRLANQNIMITATKNVTRINTDDPIKLSVMVSQMVWPATHKENQPGGIILVPVENWQMALASVDLIHHPNNGPVLFTKDQKIPDAVLKEINRLQPLGTANGTQIMVMGNLKKSELDKLKNFKMKQISEIDPAAFAKEIDQFYSDIAGKTPQSVIIGSLEDKAKLYTLTAANWIAHMEEPLLYVTANDIPQPTKEALQQRKGKANIYLLGPESVISKKVENELKSFGTVVRIAGDTPVQQSVSFATYKDEKTKFGWGLNNPGHGVSFISTKTPELAIAAAPFSHLGKHAPLIWLENGALTKDVYEFLARLKPTFTDDPTVGPYNHAFLSGTFRSISYQTQGIIDEKLEIVPATGEGHVGH</sequence>
<dbReference type="PROSITE" id="PS51257">
    <property type="entry name" value="PROKAR_LIPOPROTEIN"/>
    <property type="match status" value="1"/>
</dbReference>
<evidence type="ECO:0000256" key="1">
    <source>
        <dbReference type="SAM" id="MobiDB-lite"/>
    </source>
</evidence>
<evidence type="ECO:0000313" key="2">
    <source>
        <dbReference type="EMBL" id="GAJ41817.1"/>
    </source>
</evidence>
<dbReference type="AlphaFoldDB" id="A0A023DKN1"/>
<protein>
    <recommendedName>
        <fullName evidence="4">ArsR family transcriptional regulator</fullName>
    </recommendedName>
</protein>
<organism evidence="2 3">
    <name type="scientific">Parageobacillus caldoxylosilyticus NBRC 107762</name>
    <dbReference type="NCBI Taxonomy" id="1220594"/>
    <lineage>
        <taxon>Bacteria</taxon>
        <taxon>Bacillati</taxon>
        <taxon>Bacillota</taxon>
        <taxon>Bacilli</taxon>
        <taxon>Bacillales</taxon>
        <taxon>Anoxybacillaceae</taxon>
        <taxon>Saccharococcus</taxon>
    </lineage>
</organism>
<dbReference type="Proteomes" id="UP000023561">
    <property type="component" value="Unassembled WGS sequence"/>
</dbReference>
<dbReference type="EMBL" id="BAWO01000103">
    <property type="protein sequence ID" value="GAJ41817.1"/>
    <property type="molecule type" value="Genomic_DNA"/>
</dbReference>
<feature type="compositionally biased region" description="Basic and acidic residues" evidence="1">
    <location>
        <begin position="45"/>
        <end position="67"/>
    </location>
</feature>
<evidence type="ECO:0000313" key="3">
    <source>
        <dbReference type="Proteomes" id="UP000023561"/>
    </source>
</evidence>
<evidence type="ECO:0008006" key="4">
    <source>
        <dbReference type="Google" id="ProtNLM"/>
    </source>
</evidence>
<name>A0A023DKN1_9BACL</name>
<gene>
    <name evidence="2" type="ORF">GCA01S_103_00020</name>
</gene>
<accession>A0A023DKN1</accession>
<keyword evidence="3" id="KW-1185">Reference proteome</keyword>
<proteinExistence type="predicted"/>